<evidence type="ECO:0000313" key="17">
    <source>
        <dbReference type="EMBL" id="KAL3278116.1"/>
    </source>
</evidence>
<sequence length="192" mass="21500">MFEKYEDFMVRRVLAVEADTRWCPAPDCGFAVIASECASCPKLKCERPGCDSFFCYHCKAEWHPNQTCDAARAQRSPNIRSSSVSYSQDSQYKEDIKPCPRCQVLIVKMDDGSCNHMMCAVCGAEFCWLCMKEISDLHYLSPSGCTFWGKKPWSRKKKILWQLGTLVGAPVGIALVAGITVPAMIIGTFFIV</sequence>
<dbReference type="SMART" id="SM00647">
    <property type="entry name" value="IBR"/>
    <property type="match status" value="2"/>
</dbReference>
<comment type="caution">
    <text evidence="17">The sequence shown here is derived from an EMBL/GenBank/DDBJ whole genome shotgun (WGS) entry which is preliminary data.</text>
</comment>
<dbReference type="GO" id="GO:0016020">
    <property type="term" value="C:membrane"/>
    <property type="evidence" value="ECO:0007669"/>
    <property type="project" value="UniProtKB-SubCell"/>
</dbReference>
<dbReference type="AlphaFoldDB" id="A0ABD2NHE5"/>
<dbReference type="GO" id="GO:0008270">
    <property type="term" value="F:zinc ion binding"/>
    <property type="evidence" value="ECO:0007669"/>
    <property type="project" value="UniProtKB-KW"/>
</dbReference>
<keyword evidence="10" id="KW-0833">Ubl conjugation pathway</keyword>
<keyword evidence="8" id="KW-0677">Repeat</keyword>
<dbReference type="FunFam" id="2.20.25.20:FF:000004">
    <property type="entry name" value="RBR-type E3 ubiquitin transferase"/>
    <property type="match status" value="1"/>
</dbReference>
<dbReference type="CDD" id="cd20355">
    <property type="entry name" value="Rcat_RBR_RNF19"/>
    <property type="match status" value="1"/>
</dbReference>
<feature type="transmembrane region" description="Helical" evidence="15">
    <location>
        <begin position="159"/>
        <end position="191"/>
    </location>
</feature>
<feature type="domain" description="RING-type" evidence="16">
    <location>
        <begin position="1"/>
        <end position="149"/>
    </location>
</feature>
<dbReference type="Gene3D" id="2.20.25.20">
    <property type="match status" value="1"/>
</dbReference>
<comment type="similarity">
    <text evidence="14">Belongs to the RBR family. RNF19 subfamily.</text>
</comment>
<evidence type="ECO:0000256" key="1">
    <source>
        <dbReference type="ARBA" id="ARBA00001798"/>
    </source>
</evidence>
<keyword evidence="5" id="KW-0808">Transferase</keyword>
<dbReference type="FunFam" id="1.20.120.1750:FF:000001">
    <property type="entry name" value="RBR-type E3 ubiquitin transferase"/>
    <property type="match status" value="1"/>
</dbReference>
<organism evidence="17 18">
    <name type="scientific">Cryptolaemus montrouzieri</name>
    <dbReference type="NCBI Taxonomy" id="559131"/>
    <lineage>
        <taxon>Eukaryota</taxon>
        <taxon>Metazoa</taxon>
        <taxon>Ecdysozoa</taxon>
        <taxon>Arthropoda</taxon>
        <taxon>Hexapoda</taxon>
        <taxon>Insecta</taxon>
        <taxon>Pterygota</taxon>
        <taxon>Neoptera</taxon>
        <taxon>Endopterygota</taxon>
        <taxon>Coleoptera</taxon>
        <taxon>Polyphaga</taxon>
        <taxon>Cucujiformia</taxon>
        <taxon>Coccinelloidea</taxon>
        <taxon>Coccinellidae</taxon>
        <taxon>Scymninae</taxon>
        <taxon>Scymnini</taxon>
        <taxon>Cryptolaemus</taxon>
    </lineage>
</organism>
<comment type="subcellular location">
    <subcellularLocation>
        <location evidence="2">Membrane</location>
        <topology evidence="2">Multi-pass membrane protein</topology>
    </subcellularLocation>
</comment>
<dbReference type="SUPFAM" id="SSF57850">
    <property type="entry name" value="RING/U-box"/>
    <property type="match status" value="2"/>
</dbReference>
<dbReference type="EMBL" id="JABFTP020000103">
    <property type="protein sequence ID" value="KAL3278116.1"/>
    <property type="molecule type" value="Genomic_DNA"/>
</dbReference>
<evidence type="ECO:0000256" key="13">
    <source>
        <dbReference type="ARBA" id="ARBA00023136"/>
    </source>
</evidence>
<keyword evidence="7" id="KW-0479">Metal-binding</keyword>
<keyword evidence="13 15" id="KW-0472">Membrane</keyword>
<proteinExistence type="inferred from homology"/>
<evidence type="ECO:0000256" key="2">
    <source>
        <dbReference type="ARBA" id="ARBA00004141"/>
    </source>
</evidence>
<gene>
    <name evidence="17" type="ORF">HHI36_013461</name>
</gene>
<evidence type="ECO:0000256" key="7">
    <source>
        <dbReference type="ARBA" id="ARBA00022723"/>
    </source>
</evidence>
<dbReference type="PROSITE" id="PS51873">
    <property type="entry name" value="TRIAD"/>
    <property type="match status" value="1"/>
</dbReference>
<comment type="catalytic activity">
    <reaction evidence="1">
        <text>[E2 ubiquitin-conjugating enzyme]-S-ubiquitinyl-L-cysteine + [acceptor protein]-L-lysine = [E2 ubiquitin-conjugating enzyme]-L-cysteine + [acceptor protein]-N(6)-ubiquitinyl-L-lysine.</text>
        <dbReference type="EC" id="2.3.2.31"/>
    </reaction>
</comment>
<accession>A0ABD2NHE5</accession>
<dbReference type="GO" id="GO:0061630">
    <property type="term" value="F:ubiquitin protein ligase activity"/>
    <property type="evidence" value="ECO:0007669"/>
    <property type="project" value="UniProtKB-EC"/>
</dbReference>
<protein>
    <recommendedName>
        <fullName evidence="4">RBR-type E3 ubiquitin transferase</fullName>
        <ecNumber evidence="4">2.3.2.31</ecNumber>
    </recommendedName>
</protein>
<comment type="pathway">
    <text evidence="3">Protein modification; protein ubiquitination.</text>
</comment>
<dbReference type="Proteomes" id="UP001516400">
    <property type="component" value="Unassembled WGS sequence"/>
</dbReference>
<dbReference type="InterPro" id="IPR002867">
    <property type="entry name" value="IBR_dom"/>
</dbReference>
<dbReference type="Pfam" id="PF22191">
    <property type="entry name" value="IBR_1"/>
    <property type="match status" value="1"/>
</dbReference>
<reference evidence="17 18" key="1">
    <citation type="journal article" date="2021" name="BMC Biol.">
        <title>Horizontally acquired antibacterial genes associated with adaptive radiation of ladybird beetles.</title>
        <authorList>
            <person name="Li H.S."/>
            <person name="Tang X.F."/>
            <person name="Huang Y.H."/>
            <person name="Xu Z.Y."/>
            <person name="Chen M.L."/>
            <person name="Du X.Y."/>
            <person name="Qiu B.Y."/>
            <person name="Chen P.T."/>
            <person name="Zhang W."/>
            <person name="Slipinski A."/>
            <person name="Escalona H.E."/>
            <person name="Waterhouse R.M."/>
            <person name="Zwick A."/>
            <person name="Pang H."/>
        </authorList>
    </citation>
    <scope>NUCLEOTIDE SEQUENCE [LARGE SCALE GENOMIC DNA]</scope>
    <source>
        <strain evidence="17">SYSU2018</strain>
    </source>
</reference>
<dbReference type="Gene3D" id="1.20.120.1750">
    <property type="match status" value="1"/>
</dbReference>
<evidence type="ECO:0000256" key="3">
    <source>
        <dbReference type="ARBA" id="ARBA00004906"/>
    </source>
</evidence>
<evidence type="ECO:0000256" key="11">
    <source>
        <dbReference type="ARBA" id="ARBA00022833"/>
    </source>
</evidence>
<keyword evidence="9" id="KW-0863">Zinc-finger</keyword>
<dbReference type="PANTHER" id="PTHR11685">
    <property type="entry name" value="RBR FAMILY RING FINGER AND IBR DOMAIN-CONTAINING"/>
    <property type="match status" value="1"/>
</dbReference>
<evidence type="ECO:0000256" key="10">
    <source>
        <dbReference type="ARBA" id="ARBA00022786"/>
    </source>
</evidence>
<evidence type="ECO:0000256" key="14">
    <source>
        <dbReference type="ARBA" id="ARBA00061087"/>
    </source>
</evidence>
<evidence type="ECO:0000259" key="16">
    <source>
        <dbReference type="PROSITE" id="PS51873"/>
    </source>
</evidence>
<keyword evidence="12 15" id="KW-1133">Transmembrane helix</keyword>
<evidence type="ECO:0000256" key="6">
    <source>
        <dbReference type="ARBA" id="ARBA00022692"/>
    </source>
</evidence>
<dbReference type="Pfam" id="PF01485">
    <property type="entry name" value="IBR"/>
    <property type="match status" value="1"/>
</dbReference>
<dbReference type="InterPro" id="IPR044066">
    <property type="entry name" value="TRIAD_supradom"/>
</dbReference>
<evidence type="ECO:0000256" key="4">
    <source>
        <dbReference type="ARBA" id="ARBA00012251"/>
    </source>
</evidence>
<keyword evidence="18" id="KW-1185">Reference proteome</keyword>
<keyword evidence="6 15" id="KW-0812">Transmembrane</keyword>
<evidence type="ECO:0000256" key="5">
    <source>
        <dbReference type="ARBA" id="ARBA00022679"/>
    </source>
</evidence>
<evidence type="ECO:0000256" key="8">
    <source>
        <dbReference type="ARBA" id="ARBA00022737"/>
    </source>
</evidence>
<dbReference type="CDD" id="cd20338">
    <property type="entry name" value="BRcat_RBR_RNF19"/>
    <property type="match status" value="1"/>
</dbReference>
<dbReference type="EC" id="2.3.2.31" evidence="4"/>
<evidence type="ECO:0000256" key="12">
    <source>
        <dbReference type="ARBA" id="ARBA00022989"/>
    </source>
</evidence>
<evidence type="ECO:0000313" key="18">
    <source>
        <dbReference type="Proteomes" id="UP001516400"/>
    </source>
</evidence>
<dbReference type="InterPro" id="IPR031127">
    <property type="entry name" value="E3_UB_ligase_RBR"/>
</dbReference>
<evidence type="ECO:0000256" key="15">
    <source>
        <dbReference type="SAM" id="Phobius"/>
    </source>
</evidence>
<keyword evidence="11" id="KW-0862">Zinc</keyword>
<evidence type="ECO:0000256" key="9">
    <source>
        <dbReference type="ARBA" id="ARBA00022771"/>
    </source>
</evidence>
<name>A0ABD2NHE5_9CUCU</name>